<dbReference type="SMART" id="SM00848">
    <property type="entry name" value="Inhibitor_I29"/>
    <property type="match status" value="1"/>
</dbReference>
<dbReference type="Gene3D" id="3.90.70.10">
    <property type="entry name" value="Cysteine proteinases"/>
    <property type="match status" value="1"/>
</dbReference>
<dbReference type="AlphaFoldDB" id="A0A1R2AU89"/>
<evidence type="ECO:0008006" key="7">
    <source>
        <dbReference type="Google" id="ProtNLM"/>
    </source>
</evidence>
<accession>A0A1R2AU89</accession>
<evidence type="ECO:0000259" key="4">
    <source>
        <dbReference type="SMART" id="SM00848"/>
    </source>
</evidence>
<evidence type="ECO:0000313" key="5">
    <source>
        <dbReference type="EMBL" id="OMJ68091.1"/>
    </source>
</evidence>
<evidence type="ECO:0000256" key="1">
    <source>
        <dbReference type="ARBA" id="ARBA00008455"/>
    </source>
</evidence>
<keyword evidence="6" id="KW-1185">Reference proteome</keyword>
<feature type="domain" description="Peptidase C1A papain C-terminal" evidence="3">
    <location>
        <begin position="134"/>
        <end position="340"/>
    </location>
</feature>
<dbReference type="InterPro" id="IPR000668">
    <property type="entry name" value="Peptidase_C1A_C"/>
</dbReference>
<sequence>MSGEFLPRPPSSKSSKVFLILIPILFLGIYFYNSSSSSSLLLKELYIEQQEFESFIKQYQKSYSTEDDYIKRFKTFRDNLSFIRVFNSKSLTYTLGPNEFLDMTSEEFSSKYLLSNTQIPITKVNSNDFTDFKAPASVNWVSKGVVGPVIDQGSLGSAVPIVIAENIASIWALNGHSYISLSYQELIDCVGPNANNGKYYEFVQKNGLTSNSIYPPAGVIGVCNKTKVAQKVVSVSGVVDVNANSASSLINSIALNPVTVYVEADQSAFMFYQTGTINSNCGANVNHILLAVGYDTTPSVPYYLAQNSWGTGWGMAGYVQIGIQDGPGVCGIQTEPTYPII</sequence>
<proteinExistence type="inferred from homology"/>
<comment type="similarity">
    <text evidence="1">Belongs to the peptidase C1 family.</text>
</comment>
<reference evidence="5 6" key="1">
    <citation type="submission" date="2016-11" db="EMBL/GenBank/DDBJ databases">
        <title>The macronuclear genome of Stentor coeruleus: a giant cell with tiny introns.</title>
        <authorList>
            <person name="Slabodnick M."/>
            <person name="Ruby J.G."/>
            <person name="Reiff S.B."/>
            <person name="Swart E.C."/>
            <person name="Gosai S."/>
            <person name="Prabakaran S."/>
            <person name="Witkowska E."/>
            <person name="Larue G.E."/>
            <person name="Fisher S."/>
            <person name="Freeman R.M."/>
            <person name="Gunawardena J."/>
            <person name="Chu W."/>
            <person name="Stover N.A."/>
            <person name="Gregory B.D."/>
            <person name="Nowacki M."/>
            <person name="Derisi J."/>
            <person name="Roy S.W."/>
            <person name="Marshall W.F."/>
            <person name="Sood P."/>
        </authorList>
    </citation>
    <scope>NUCLEOTIDE SEQUENCE [LARGE SCALE GENOMIC DNA]</scope>
    <source>
        <strain evidence="5">WM001</strain>
    </source>
</reference>
<gene>
    <name evidence="5" type="ORF">SteCoe_34561</name>
</gene>
<dbReference type="EMBL" id="MPUH01001386">
    <property type="protein sequence ID" value="OMJ68091.1"/>
    <property type="molecule type" value="Genomic_DNA"/>
</dbReference>
<comment type="caution">
    <text evidence="5">The sequence shown here is derived from an EMBL/GenBank/DDBJ whole genome shotgun (WGS) entry which is preliminary data.</text>
</comment>
<feature type="domain" description="Cathepsin propeptide inhibitor" evidence="4">
    <location>
        <begin position="52"/>
        <end position="108"/>
    </location>
</feature>
<name>A0A1R2AU89_9CILI</name>
<dbReference type="Pfam" id="PF08246">
    <property type="entry name" value="Inhibitor_I29"/>
    <property type="match status" value="1"/>
</dbReference>
<dbReference type="SUPFAM" id="SSF54001">
    <property type="entry name" value="Cysteine proteinases"/>
    <property type="match status" value="1"/>
</dbReference>
<dbReference type="SMART" id="SM00645">
    <property type="entry name" value="Pept_C1"/>
    <property type="match status" value="1"/>
</dbReference>
<dbReference type="InterPro" id="IPR038765">
    <property type="entry name" value="Papain-like_cys_pep_sf"/>
</dbReference>
<organism evidence="5 6">
    <name type="scientific">Stentor coeruleus</name>
    <dbReference type="NCBI Taxonomy" id="5963"/>
    <lineage>
        <taxon>Eukaryota</taxon>
        <taxon>Sar</taxon>
        <taxon>Alveolata</taxon>
        <taxon>Ciliophora</taxon>
        <taxon>Postciliodesmatophora</taxon>
        <taxon>Heterotrichea</taxon>
        <taxon>Heterotrichida</taxon>
        <taxon>Stentoridae</taxon>
        <taxon>Stentor</taxon>
    </lineage>
</organism>
<evidence type="ECO:0000256" key="2">
    <source>
        <dbReference type="ARBA" id="ARBA00023145"/>
    </source>
</evidence>
<evidence type="ECO:0000259" key="3">
    <source>
        <dbReference type="SMART" id="SM00645"/>
    </source>
</evidence>
<protein>
    <recommendedName>
        <fullName evidence="7">Peptidase C1A papain C-terminal domain-containing protein</fullName>
    </recommendedName>
</protein>
<dbReference type="InterPro" id="IPR039417">
    <property type="entry name" value="Peptidase_C1A_papain-like"/>
</dbReference>
<dbReference type="PANTHER" id="PTHR12411">
    <property type="entry name" value="CYSTEINE PROTEASE FAMILY C1-RELATED"/>
    <property type="match status" value="1"/>
</dbReference>
<dbReference type="InterPro" id="IPR013128">
    <property type="entry name" value="Peptidase_C1A"/>
</dbReference>
<dbReference type="OrthoDB" id="190265at2759"/>
<dbReference type="GO" id="GO:0006508">
    <property type="term" value="P:proteolysis"/>
    <property type="evidence" value="ECO:0007669"/>
    <property type="project" value="InterPro"/>
</dbReference>
<dbReference type="InterPro" id="IPR013201">
    <property type="entry name" value="Prot_inhib_I29"/>
</dbReference>
<evidence type="ECO:0000313" key="6">
    <source>
        <dbReference type="Proteomes" id="UP000187209"/>
    </source>
</evidence>
<dbReference type="GO" id="GO:0008234">
    <property type="term" value="F:cysteine-type peptidase activity"/>
    <property type="evidence" value="ECO:0007669"/>
    <property type="project" value="InterPro"/>
</dbReference>
<dbReference type="Pfam" id="PF00112">
    <property type="entry name" value="Peptidase_C1"/>
    <property type="match status" value="1"/>
</dbReference>
<dbReference type="Proteomes" id="UP000187209">
    <property type="component" value="Unassembled WGS sequence"/>
</dbReference>
<dbReference type="CDD" id="cd02248">
    <property type="entry name" value="Peptidase_C1A"/>
    <property type="match status" value="1"/>
</dbReference>
<keyword evidence="2" id="KW-0865">Zymogen</keyword>